<evidence type="ECO:0000256" key="3">
    <source>
        <dbReference type="ARBA" id="ARBA00023125"/>
    </source>
</evidence>
<keyword evidence="2" id="KW-0229">DNA integration</keyword>
<gene>
    <name evidence="8" type="primary">xerC_12</name>
    <name evidence="8" type="ORF">R70211_07684</name>
</gene>
<dbReference type="PANTHER" id="PTHR30349:SF81">
    <property type="entry name" value="TYROSINE RECOMBINASE XERC"/>
    <property type="match status" value="1"/>
</dbReference>
<reference evidence="8" key="1">
    <citation type="submission" date="2021-02" db="EMBL/GenBank/DDBJ databases">
        <authorList>
            <person name="Vanwijnsberghe S."/>
        </authorList>
    </citation>
    <scope>NUCLEOTIDE SEQUENCE</scope>
    <source>
        <strain evidence="8">R-70211</strain>
    </source>
</reference>
<evidence type="ECO:0000256" key="4">
    <source>
        <dbReference type="ARBA" id="ARBA00023172"/>
    </source>
</evidence>
<dbReference type="InterPro" id="IPR010998">
    <property type="entry name" value="Integrase_recombinase_N"/>
</dbReference>
<evidence type="ECO:0000313" key="9">
    <source>
        <dbReference type="Proteomes" id="UP000675121"/>
    </source>
</evidence>
<comment type="caution">
    <text evidence="8">The sequence shown here is derived from an EMBL/GenBank/DDBJ whole genome shotgun (WGS) entry which is preliminary data.</text>
</comment>
<dbReference type="Gene3D" id="1.10.150.130">
    <property type="match status" value="1"/>
</dbReference>
<evidence type="ECO:0000256" key="1">
    <source>
        <dbReference type="ARBA" id="ARBA00022829"/>
    </source>
</evidence>
<protein>
    <submittedName>
        <fullName evidence="8">Tyrosine recombinase XerC</fullName>
    </submittedName>
</protein>
<feature type="domain" description="Tyr recombinase" evidence="6">
    <location>
        <begin position="133"/>
        <end position="318"/>
    </location>
</feature>
<dbReference type="RefSeq" id="WP_201087221.1">
    <property type="nucleotide sequence ID" value="NZ_CAJNAS010000054.1"/>
</dbReference>
<sequence>MTKKTTPRVLLPVIGPVDDPQSLYHQMRQYLEWQRVRNYSERTVENRESNLRLFITWCDERGVTQPQEVTRPILERYQRYLFLYRKPNGEALSGGSQVKRLEPIRGWFRWLIRHNRILGNPAADLEMPRVEKRLPKHILSAEEAERILNVPDVTSAMGLRDRAMLETLYSTGVRRSELVALKVHDIDHDRGTLMVRQGKGKRDRLIPIGARALAWIRKYLDEARPQLMMGDDDRTLYLTIQGEAVHINTLGRLVNGYIKQSGLEKSGSCHLFRHTMATLMLENGADVRFVQAMLGHADLKTTQIYTHVAIRALKEIHTATHPARLERMSGVQQEKVTRLRKHEYSEFSRNMFGMAEARKPLAEATVANDTPDRSEE</sequence>
<keyword evidence="1" id="KW-0159">Chromosome partition</keyword>
<name>A0A9N8R4H5_9BURK</name>
<keyword evidence="3 5" id="KW-0238">DNA-binding</keyword>
<proteinExistence type="predicted"/>
<dbReference type="AlphaFoldDB" id="A0A9N8R4H5"/>
<dbReference type="InterPro" id="IPR002104">
    <property type="entry name" value="Integrase_catalytic"/>
</dbReference>
<evidence type="ECO:0000313" key="8">
    <source>
        <dbReference type="EMBL" id="CAE6969434.1"/>
    </source>
</evidence>
<dbReference type="Gene3D" id="1.10.443.10">
    <property type="entry name" value="Intergrase catalytic core"/>
    <property type="match status" value="1"/>
</dbReference>
<dbReference type="NCBIfam" id="NF002331">
    <property type="entry name" value="PRK01287.1"/>
    <property type="match status" value="1"/>
</dbReference>
<keyword evidence="9" id="KW-1185">Reference proteome</keyword>
<dbReference type="EMBL" id="CAJNAS010000054">
    <property type="protein sequence ID" value="CAE6969434.1"/>
    <property type="molecule type" value="Genomic_DNA"/>
</dbReference>
<dbReference type="CDD" id="cd00798">
    <property type="entry name" value="INT_XerDC_C"/>
    <property type="match status" value="1"/>
</dbReference>
<dbReference type="InterPro" id="IPR013762">
    <property type="entry name" value="Integrase-like_cat_sf"/>
</dbReference>
<dbReference type="InterPro" id="IPR011010">
    <property type="entry name" value="DNA_brk_join_enz"/>
</dbReference>
<dbReference type="GO" id="GO:0006310">
    <property type="term" value="P:DNA recombination"/>
    <property type="evidence" value="ECO:0007669"/>
    <property type="project" value="UniProtKB-KW"/>
</dbReference>
<evidence type="ECO:0000256" key="5">
    <source>
        <dbReference type="PROSITE-ProRule" id="PRU01248"/>
    </source>
</evidence>
<dbReference type="SUPFAM" id="SSF56349">
    <property type="entry name" value="DNA breaking-rejoining enzymes"/>
    <property type="match status" value="1"/>
</dbReference>
<dbReference type="PROSITE" id="PS51898">
    <property type="entry name" value="TYR_RECOMBINASE"/>
    <property type="match status" value="1"/>
</dbReference>
<dbReference type="PANTHER" id="PTHR30349">
    <property type="entry name" value="PHAGE INTEGRASE-RELATED"/>
    <property type="match status" value="1"/>
</dbReference>
<dbReference type="GO" id="GO:0007059">
    <property type="term" value="P:chromosome segregation"/>
    <property type="evidence" value="ECO:0007669"/>
    <property type="project" value="UniProtKB-KW"/>
</dbReference>
<dbReference type="InterPro" id="IPR044068">
    <property type="entry name" value="CB"/>
</dbReference>
<dbReference type="Proteomes" id="UP000675121">
    <property type="component" value="Unassembled WGS sequence"/>
</dbReference>
<evidence type="ECO:0000259" key="7">
    <source>
        <dbReference type="PROSITE" id="PS51900"/>
    </source>
</evidence>
<feature type="domain" description="Core-binding (CB)" evidence="7">
    <location>
        <begin position="21"/>
        <end position="112"/>
    </location>
</feature>
<dbReference type="PROSITE" id="PS51900">
    <property type="entry name" value="CB"/>
    <property type="match status" value="1"/>
</dbReference>
<dbReference type="GO" id="GO:0003677">
    <property type="term" value="F:DNA binding"/>
    <property type="evidence" value="ECO:0007669"/>
    <property type="project" value="UniProtKB-UniRule"/>
</dbReference>
<dbReference type="Pfam" id="PF00589">
    <property type="entry name" value="Phage_integrase"/>
    <property type="match status" value="1"/>
</dbReference>
<accession>A0A9N8R4H5</accession>
<organism evidence="8 9">
    <name type="scientific">Paraburkholderia domus</name>
    <dbReference type="NCBI Taxonomy" id="2793075"/>
    <lineage>
        <taxon>Bacteria</taxon>
        <taxon>Pseudomonadati</taxon>
        <taxon>Pseudomonadota</taxon>
        <taxon>Betaproteobacteria</taxon>
        <taxon>Burkholderiales</taxon>
        <taxon>Burkholderiaceae</taxon>
        <taxon>Paraburkholderia</taxon>
    </lineage>
</organism>
<evidence type="ECO:0000256" key="2">
    <source>
        <dbReference type="ARBA" id="ARBA00022908"/>
    </source>
</evidence>
<dbReference type="InterPro" id="IPR050090">
    <property type="entry name" value="Tyrosine_recombinase_XerCD"/>
</dbReference>
<dbReference type="GO" id="GO:0015074">
    <property type="term" value="P:DNA integration"/>
    <property type="evidence" value="ECO:0007669"/>
    <property type="project" value="UniProtKB-KW"/>
</dbReference>
<keyword evidence="4" id="KW-0233">DNA recombination</keyword>
<evidence type="ECO:0000259" key="6">
    <source>
        <dbReference type="PROSITE" id="PS51898"/>
    </source>
</evidence>